<evidence type="ECO:0000256" key="1">
    <source>
        <dbReference type="ARBA" id="ARBA00009381"/>
    </source>
</evidence>
<dbReference type="InterPro" id="IPR029055">
    <property type="entry name" value="Ntn_hydrolases_N"/>
</dbReference>
<accession>A0A560WI39</accession>
<dbReference type="Proteomes" id="UP000315628">
    <property type="component" value="Unassembled WGS sequence"/>
</dbReference>
<organism evidence="3 4">
    <name type="scientific">Marihabitans asiaticum</name>
    <dbReference type="NCBI Taxonomy" id="415218"/>
    <lineage>
        <taxon>Bacteria</taxon>
        <taxon>Bacillati</taxon>
        <taxon>Actinomycetota</taxon>
        <taxon>Actinomycetes</taxon>
        <taxon>Micrococcales</taxon>
        <taxon>Intrasporangiaceae</taxon>
        <taxon>Marihabitans</taxon>
    </lineage>
</organism>
<evidence type="ECO:0000256" key="2">
    <source>
        <dbReference type="SAM" id="MobiDB-lite"/>
    </source>
</evidence>
<dbReference type="PANTHER" id="PTHR43199:SF1">
    <property type="entry name" value="GLUTATHIONE HYDROLASE PROENZYME"/>
    <property type="match status" value="1"/>
</dbReference>
<reference evidence="3 4" key="1">
    <citation type="submission" date="2019-06" db="EMBL/GenBank/DDBJ databases">
        <title>Sequencing the genomes of 1000 actinobacteria strains.</title>
        <authorList>
            <person name="Klenk H.-P."/>
        </authorList>
    </citation>
    <scope>NUCLEOTIDE SEQUENCE [LARGE SCALE GENOMIC DNA]</scope>
    <source>
        <strain evidence="3 4">DSM 18935</strain>
    </source>
</reference>
<dbReference type="PANTHER" id="PTHR43199">
    <property type="entry name" value="GLUTATHIONE HYDROLASE"/>
    <property type="match status" value="1"/>
</dbReference>
<evidence type="ECO:0000313" key="4">
    <source>
        <dbReference type="Proteomes" id="UP000315628"/>
    </source>
</evidence>
<protein>
    <submittedName>
        <fullName evidence="3">Gamma-glutamyltranspeptidase</fullName>
    </submittedName>
</protein>
<evidence type="ECO:0000313" key="3">
    <source>
        <dbReference type="EMBL" id="TWD17362.1"/>
    </source>
</evidence>
<proteinExistence type="inferred from homology"/>
<dbReference type="AlphaFoldDB" id="A0A560WI39"/>
<name>A0A560WI39_9MICO</name>
<dbReference type="PROSITE" id="PS51318">
    <property type="entry name" value="TAT"/>
    <property type="match status" value="1"/>
</dbReference>
<dbReference type="PRINTS" id="PR01210">
    <property type="entry name" value="GGTRANSPTASE"/>
</dbReference>
<dbReference type="RefSeq" id="WP_211356476.1">
    <property type="nucleotide sequence ID" value="NZ_VIUW01000001.1"/>
</dbReference>
<comment type="caution">
    <text evidence="3">The sequence shown here is derived from an EMBL/GenBank/DDBJ whole genome shotgun (WGS) entry which is preliminary data.</text>
</comment>
<feature type="non-terminal residue" evidence="3">
    <location>
        <position position="306"/>
    </location>
</feature>
<sequence>MAEITRRTVLTAGGAGAAVALTAPPGHAEPAHRRPPGRGRGPRAVPEPLKVPEAIGAGGAVSCVDPYAADVGMRILRSGGNAVDAAVAMAATLGVTEPFSCGLGGGGFFVYHHARSGRTWTINGRETAPASFTSTSLTDGAGNALPFAKTVSSGLSVGVPGTPLTWQVALDRFGTRRLRWLLRPAEQLARRGFVVDAYYRRHTESNAERFRLFPETARVFLPGGKAPEVGDTMRNPDLADTYDLIGRRGVGELYRGQVARAIVDEVRDPSTAPGVSVYPGQLTAADLAAYTAPVLEPTRASHRGLD</sequence>
<dbReference type="InterPro" id="IPR051792">
    <property type="entry name" value="GGT_bact"/>
</dbReference>
<comment type="similarity">
    <text evidence="1">Belongs to the gamma-glutamyltransferase family.</text>
</comment>
<dbReference type="EMBL" id="VIUW01000001">
    <property type="protein sequence ID" value="TWD17362.1"/>
    <property type="molecule type" value="Genomic_DNA"/>
</dbReference>
<keyword evidence="4" id="KW-1185">Reference proteome</keyword>
<dbReference type="InterPro" id="IPR006311">
    <property type="entry name" value="TAT_signal"/>
</dbReference>
<dbReference type="SUPFAM" id="SSF56235">
    <property type="entry name" value="N-terminal nucleophile aminohydrolases (Ntn hydrolases)"/>
    <property type="match status" value="1"/>
</dbReference>
<dbReference type="Pfam" id="PF01019">
    <property type="entry name" value="G_glu_transpept"/>
    <property type="match status" value="1"/>
</dbReference>
<feature type="region of interest" description="Disordered" evidence="2">
    <location>
        <begin position="20"/>
        <end position="48"/>
    </location>
</feature>
<gene>
    <name evidence="3" type="ORF">FB557_0930</name>
</gene>